<proteinExistence type="predicted"/>
<dbReference type="Proteomes" id="UP001140096">
    <property type="component" value="Unassembled WGS sequence"/>
</dbReference>
<feature type="non-terminal residue" evidence="1">
    <location>
        <position position="1"/>
    </location>
</feature>
<evidence type="ECO:0000313" key="2">
    <source>
        <dbReference type="Proteomes" id="UP001140096"/>
    </source>
</evidence>
<accession>A0ACC1KZ50</accession>
<organism evidence="1 2">
    <name type="scientific">Coemansia furcata</name>
    <dbReference type="NCBI Taxonomy" id="417177"/>
    <lineage>
        <taxon>Eukaryota</taxon>
        <taxon>Fungi</taxon>
        <taxon>Fungi incertae sedis</taxon>
        <taxon>Zoopagomycota</taxon>
        <taxon>Kickxellomycotina</taxon>
        <taxon>Kickxellomycetes</taxon>
        <taxon>Kickxellales</taxon>
        <taxon>Kickxellaceae</taxon>
        <taxon>Coemansia</taxon>
    </lineage>
</organism>
<feature type="non-terminal residue" evidence="1">
    <location>
        <position position="485"/>
    </location>
</feature>
<protein>
    <submittedName>
        <fullName evidence="1">Uncharacterized protein</fullName>
    </submittedName>
</protein>
<reference evidence="1" key="1">
    <citation type="submission" date="2022-07" db="EMBL/GenBank/DDBJ databases">
        <title>Phylogenomic reconstructions and comparative analyses of Kickxellomycotina fungi.</title>
        <authorList>
            <person name="Reynolds N.K."/>
            <person name="Stajich J.E."/>
            <person name="Barry K."/>
            <person name="Grigoriev I.V."/>
            <person name="Crous P."/>
            <person name="Smith M.E."/>
        </authorList>
    </citation>
    <scope>NUCLEOTIDE SEQUENCE</scope>
    <source>
        <strain evidence="1">CBS 102833</strain>
    </source>
</reference>
<sequence>PIAPESAVAAAVGGITDAYVGYRSSKLHTSVSLLCPFTESEPLLQKAFSELYLTTTTTDLADNSDKSLVDEHRCTVPRLRLPDASVIAKPLRQWSVYDTDALVSPMHSLFPVARRSMPEVKAESSNAPSAQDLFFSPFPYIVIDAKSPESTPSAFTASNLPPQAAERSVSARPQCRISASAAAVEGIQSYLPLYVSRMMLPVRKGSMYPLAETSDNKLGKCLRSMRLVLDLKNVELAYSQRNFEIKELESRELSILGFEDSTPASSDMGLSPTPSDTNLGQNVSGAKAEGFVRELKARVESFSFNLLLEQTSVKLKVGSGDVGSPLLAAKDASSGNRQPAKGDRARADSIDQLHSRRAKKVPDSPRNGGSATTHTAKTKSGAKAESKALRWGMGDASTEIDYLDVRLTQMSFIMPLFMNSLTSDVLGKSRRLNGLRFADGSLNGLTDFEKSWVSCTSIRDLKELDISEAIFSNPRVVCVLWSPRM</sequence>
<gene>
    <name evidence="1" type="ORF">H4S07_005860</name>
</gene>
<comment type="caution">
    <text evidence="1">The sequence shown here is derived from an EMBL/GenBank/DDBJ whole genome shotgun (WGS) entry which is preliminary data.</text>
</comment>
<dbReference type="EMBL" id="JANBUP010003122">
    <property type="protein sequence ID" value="KAJ2797778.1"/>
    <property type="molecule type" value="Genomic_DNA"/>
</dbReference>
<evidence type="ECO:0000313" key="1">
    <source>
        <dbReference type="EMBL" id="KAJ2797778.1"/>
    </source>
</evidence>
<name>A0ACC1KZ50_9FUNG</name>
<keyword evidence="2" id="KW-1185">Reference proteome</keyword>